<dbReference type="Pfam" id="PF04542">
    <property type="entry name" value="Sigma70_r2"/>
    <property type="match status" value="1"/>
</dbReference>
<keyword evidence="8" id="KW-1185">Reference proteome</keyword>
<feature type="domain" description="RNA polymerase sigma factor 70 region 4 type 2" evidence="6">
    <location>
        <begin position="116"/>
        <end position="166"/>
    </location>
</feature>
<dbReference type="GO" id="GO:0016987">
    <property type="term" value="F:sigma factor activity"/>
    <property type="evidence" value="ECO:0007669"/>
    <property type="project" value="UniProtKB-KW"/>
</dbReference>
<gene>
    <name evidence="7" type="ORF">WS70_10235</name>
</gene>
<evidence type="ECO:0000256" key="2">
    <source>
        <dbReference type="ARBA" id="ARBA00023015"/>
    </source>
</evidence>
<dbReference type="PANTHER" id="PTHR43133:SF51">
    <property type="entry name" value="RNA POLYMERASE SIGMA FACTOR"/>
    <property type="match status" value="1"/>
</dbReference>
<dbReference type="EMBL" id="CP013386">
    <property type="protein sequence ID" value="AOJ02159.1"/>
    <property type="molecule type" value="Genomic_DNA"/>
</dbReference>
<evidence type="ECO:0000256" key="3">
    <source>
        <dbReference type="ARBA" id="ARBA00023082"/>
    </source>
</evidence>
<dbReference type="CDD" id="cd06171">
    <property type="entry name" value="Sigma70_r4"/>
    <property type="match status" value="1"/>
</dbReference>
<sequence length="174" mass="19558">MKTPISDRPTLMEAARSGDASALAQLLAVCRTDVKRYARAHCRFSDLEDAVQAALLAFVQHLRLIRSPDALPAWLSTTVKRECHRLHHAQSRFVGESDGGLEERGTDVDSAAMRVDLLGAFESLPPHYLEIILLRDFEEKSIKEIADDLGERPSSIKSRLHRARALMREYLSTH</sequence>
<evidence type="ECO:0000256" key="4">
    <source>
        <dbReference type="ARBA" id="ARBA00023163"/>
    </source>
</evidence>
<dbReference type="InterPro" id="IPR013324">
    <property type="entry name" value="RNA_pol_sigma_r3/r4-like"/>
</dbReference>
<feature type="domain" description="RNA polymerase sigma-70 region 2" evidence="5">
    <location>
        <begin position="31"/>
        <end position="92"/>
    </location>
</feature>
<dbReference type="PANTHER" id="PTHR43133">
    <property type="entry name" value="RNA POLYMERASE ECF-TYPE SIGMA FACTO"/>
    <property type="match status" value="1"/>
</dbReference>
<dbReference type="InterPro" id="IPR039425">
    <property type="entry name" value="RNA_pol_sigma-70-like"/>
</dbReference>
<evidence type="ECO:0000313" key="7">
    <source>
        <dbReference type="EMBL" id="AOJ02159.1"/>
    </source>
</evidence>
<dbReference type="AlphaFoldDB" id="A0A1B4FEU9"/>
<reference evidence="7 8" key="1">
    <citation type="submission" date="2015-12" db="EMBL/GenBank/DDBJ databases">
        <title>Diversity of Burkholderia near neighbor genomes.</title>
        <authorList>
            <person name="Sahl J."/>
            <person name="Wagner D."/>
            <person name="Keim P."/>
        </authorList>
    </citation>
    <scope>NUCLEOTIDE SEQUENCE [LARGE SCALE GENOMIC DNA]</scope>
    <source>
        <strain evidence="7 8">BDU6</strain>
    </source>
</reference>
<dbReference type="GO" id="GO:0006352">
    <property type="term" value="P:DNA-templated transcription initiation"/>
    <property type="evidence" value="ECO:0007669"/>
    <property type="project" value="InterPro"/>
</dbReference>
<evidence type="ECO:0000259" key="5">
    <source>
        <dbReference type="Pfam" id="PF04542"/>
    </source>
</evidence>
<comment type="similarity">
    <text evidence="1">Belongs to the sigma-70 factor family. ECF subfamily.</text>
</comment>
<dbReference type="KEGG" id="buu:WS70_10235"/>
<evidence type="ECO:0000259" key="6">
    <source>
        <dbReference type="Pfam" id="PF08281"/>
    </source>
</evidence>
<dbReference type="Gene3D" id="1.10.10.10">
    <property type="entry name" value="Winged helix-like DNA-binding domain superfamily/Winged helix DNA-binding domain"/>
    <property type="match status" value="1"/>
</dbReference>
<dbReference type="SUPFAM" id="SSF88659">
    <property type="entry name" value="Sigma3 and sigma4 domains of RNA polymerase sigma factors"/>
    <property type="match status" value="1"/>
</dbReference>
<protein>
    <recommendedName>
        <fullName evidence="9">RNA polymerase subunit sigma-24</fullName>
    </recommendedName>
</protein>
<dbReference type="Proteomes" id="UP000062519">
    <property type="component" value="Chromosome 1"/>
</dbReference>
<dbReference type="NCBIfam" id="TIGR02937">
    <property type="entry name" value="sigma70-ECF"/>
    <property type="match status" value="1"/>
</dbReference>
<dbReference type="Gene3D" id="1.10.1740.10">
    <property type="match status" value="1"/>
</dbReference>
<proteinExistence type="inferred from homology"/>
<dbReference type="Pfam" id="PF08281">
    <property type="entry name" value="Sigma70_r4_2"/>
    <property type="match status" value="1"/>
</dbReference>
<dbReference type="InterPro" id="IPR014284">
    <property type="entry name" value="RNA_pol_sigma-70_dom"/>
</dbReference>
<accession>A0A1B4FEU9</accession>
<dbReference type="InterPro" id="IPR007627">
    <property type="entry name" value="RNA_pol_sigma70_r2"/>
</dbReference>
<evidence type="ECO:0008006" key="9">
    <source>
        <dbReference type="Google" id="ProtNLM"/>
    </source>
</evidence>
<organism evidence="7 8">
    <name type="scientific">Burkholderia mayonis</name>
    <dbReference type="NCBI Taxonomy" id="1385591"/>
    <lineage>
        <taxon>Bacteria</taxon>
        <taxon>Pseudomonadati</taxon>
        <taxon>Pseudomonadota</taxon>
        <taxon>Betaproteobacteria</taxon>
        <taxon>Burkholderiales</taxon>
        <taxon>Burkholderiaceae</taxon>
        <taxon>Burkholderia</taxon>
        <taxon>pseudomallei group</taxon>
    </lineage>
</organism>
<name>A0A1B4FEU9_9BURK</name>
<dbReference type="InterPro" id="IPR013325">
    <property type="entry name" value="RNA_pol_sigma_r2"/>
</dbReference>
<dbReference type="SUPFAM" id="SSF88946">
    <property type="entry name" value="Sigma2 domain of RNA polymerase sigma factors"/>
    <property type="match status" value="1"/>
</dbReference>
<evidence type="ECO:0000313" key="8">
    <source>
        <dbReference type="Proteomes" id="UP000062519"/>
    </source>
</evidence>
<keyword evidence="2" id="KW-0805">Transcription regulation</keyword>
<evidence type="ECO:0000256" key="1">
    <source>
        <dbReference type="ARBA" id="ARBA00010641"/>
    </source>
</evidence>
<dbReference type="GO" id="GO:0003677">
    <property type="term" value="F:DNA binding"/>
    <property type="evidence" value="ECO:0007669"/>
    <property type="project" value="InterPro"/>
</dbReference>
<keyword evidence="4" id="KW-0804">Transcription</keyword>
<keyword evidence="3" id="KW-0731">Sigma factor</keyword>
<dbReference type="InterPro" id="IPR013249">
    <property type="entry name" value="RNA_pol_sigma70_r4_t2"/>
</dbReference>
<dbReference type="RefSeq" id="WP_059474150.1">
    <property type="nucleotide sequence ID" value="NZ_CP013386.1"/>
</dbReference>
<dbReference type="InterPro" id="IPR036388">
    <property type="entry name" value="WH-like_DNA-bd_sf"/>
</dbReference>